<gene>
    <name evidence="2" type="ORF">Ddye_014117</name>
</gene>
<accession>A0AAD9X7T3</accession>
<dbReference type="Proteomes" id="UP001280121">
    <property type="component" value="Unassembled WGS sequence"/>
</dbReference>
<reference evidence="2" key="1">
    <citation type="journal article" date="2023" name="Plant J.">
        <title>Genome sequences and population genomics provide insights into the demographic history, inbreeding, and mutation load of two 'living fossil' tree species of Dipteronia.</title>
        <authorList>
            <person name="Feng Y."/>
            <person name="Comes H.P."/>
            <person name="Chen J."/>
            <person name="Zhu S."/>
            <person name="Lu R."/>
            <person name="Zhang X."/>
            <person name="Li P."/>
            <person name="Qiu J."/>
            <person name="Olsen K.M."/>
            <person name="Qiu Y."/>
        </authorList>
    </citation>
    <scope>NUCLEOTIDE SEQUENCE</scope>
    <source>
        <strain evidence="2">KIB01</strain>
    </source>
</reference>
<evidence type="ECO:0000259" key="1">
    <source>
        <dbReference type="Pfam" id="PF03478"/>
    </source>
</evidence>
<evidence type="ECO:0000313" key="2">
    <source>
        <dbReference type="EMBL" id="KAK2654261.1"/>
    </source>
</evidence>
<organism evidence="2 3">
    <name type="scientific">Dipteronia dyeriana</name>
    <dbReference type="NCBI Taxonomy" id="168575"/>
    <lineage>
        <taxon>Eukaryota</taxon>
        <taxon>Viridiplantae</taxon>
        <taxon>Streptophyta</taxon>
        <taxon>Embryophyta</taxon>
        <taxon>Tracheophyta</taxon>
        <taxon>Spermatophyta</taxon>
        <taxon>Magnoliopsida</taxon>
        <taxon>eudicotyledons</taxon>
        <taxon>Gunneridae</taxon>
        <taxon>Pentapetalae</taxon>
        <taxon>rosids</taxon>
        <taxon>malvids</taxon>
        <taxon>Sapindales</taxon>
        <taxon>Sapindaceae</taxon>
        <taxon>Hippocastanoideae</taxon>
        <taxon>Acereae</taxon>
        <taxon>Dipteronia</taxon>
    </lineage>
</organism>
<protein>
    <recommendedName>
        <fullName evidence="1">KIB1-4 beta-propeller domain-containing protein</fullName>
    </recommendedName>
</protein>
<dbReference type="InterPro" id="IPR005174">
    <property type="entry name" value="KIB1-4_b-propeller"/>
</dbReference>
<dbReference type="AlphaFoldDB" id="A0AAD9X7T3"/>
<proteinExistence type="predicted"/>
<name>A0AAD9X7T3_9ROSI</name>
<comment type="caution">
    <text evidence="2">The sequence shown here is derived from an EMBL/GenBank/DDBJ whole genome shotgun (WGS) entry which is preliminary data.</text>
</comment>
<keyword evidence="3" id="KW-1185">Reference proteome</keyword>
<feature type="domain" description="KIB1-4 beta-propeller" evidence="1">
    <location>
        <begin position="26"/>
        <end position="95"/>
    </location>
</feature>
<dbReference type="EMBL" id="JANJYI010000004">
    <property type="protein sequence ID" value="KAK2654261.1"/>
    <property type="molecule type" value="Genomic_DNA"/>
</dbReference>
<sequence>MACDVRGVHPTVAQVANMPVPKNLGNVFEADLSTNNWTEMKDLGNKTLFLGSNSSICIESDGVYFKPSRIFFMDAYNMNAHYFNEKGGYHMIRVYNIEDRSIEPYFMGNSSNRLKPTYNFTTPTFIELCFY</sequence>
<dbReference type="Pfam" id="PF03478">
    <property type="entry name" value="Beta-prop_KIB1-4"/>
    <property type="match status" value="1"/>
</dbReference>
<evidence type="ECO:0000313" key="3">
    <source>
        <dbReference type="Proteomes" id="UP001280121"/>
    </source>
</evidence>